<evidence type="ECO:0000313" key="1">
    <source>
        <dbReference type="EMBL" id="KAH9373085.1"/>
    </source>
</evidence>
<gene>
    <name evidence="1" type="ORF">HPB48_018498</name>
</gene>
<name>A0A9J6GC92_HAELO</name>
<comment type="caution">
    <text evidence="1">The sequence shown here is derived from an EMBL/GenBank/DDBJ whole genome shotgun (WGS) entry which is preliminary data.</text>
</comment>
<accession>A0A9J6GC92</accession>
<dbReference type="EMBL" id="JABSTR010000006">
    <property type="protein sequence ID" value="KAH9373085.1"/>
    <property type="molecule type" value="Genomic_DNA"/>
</dbReference>
<keyword evidence="2" id="KW-1185">Reference proteome</keyword>
<reference evidence="1 2" key="1">
    <citation type="journal article" date="2020" name="Cell">
        <title>Large-Scale Comparative Analyses of Tick Genomes Elucidate Their Genetic Diversity and Vector Capacities.</title>
        <authorList>
            <consortium name="Tick Genome and Microbiome Consortium (TIGMIC)"/>
            <person name="Jia N."/>
            <person name="Wang J."/>
            <person name="Shi W."/>
            <person name="Du L."/>
            <person name="Sun Y."/>
            <person name="Zhan W."/>
            <person name="Jiang J.F."/>
            <person name="Wang Q."/>
            <person name="Zhang B."/>
            <person name="Ji P."/>
            <person name="Bell-Sakyi L."/>
            <person name="Cui X.M."/>
            <person name="Yuan T.T."/>
            <person name="Jiang B.G."/>
            <person name="Yang W.F."/>
            <person name="Lam T.T."/>
            <person name="Chang Q.C."/>
            <person name="Ding S.J."/>
            <person name="Wang X.J."/>
            <person name="Zhu J.G."/>
            <person name="Ruan X.D."/>
            <person name="Zhao L."/>
            <person name="Wei J.T."/>
            <person name="Ye R.Z."/>
            <person name="Que T.C."/>
            <person name="Du C.H."/>
            <person name="Zhou Y.H."/>
            <person name="Cheng J.X."/>
            <person name="Dai P.F."/>
            <person name="Guo W.B."/>
            <person name="Han X.H."/>
            <person name="Huang E.J."/>
            <person name="Li L.F."/>
            <person name="Wei W."/>
            <person name="Gao Y.C."/>
            <person name="Liu J.Z."/>
            <person name="Shao H.Z."/>
            <person name="Wang X."/>
            <person name="Wang C.C."/>
            <person name="Yang T.C."/>
            <person name="Huo Q.B."/>
            <person name="Li W."/>
            <person name="Chen H.Y."/>
            <person name="Chen S.E."/>
            <person name="Zhou L.G."/>
            <person name="Ni X.B."/>
            <person name="Tian J.H."/>
            <person name="Sheng Y."/>
            <person name="Liu T."/>
            <person name="Pan Y.S."/>
            <person name="Xia L.Y."/>
            <person name="Li J."/>
            <person name="Zhao F."/>
            <person name="Cao W.C."/>
        </authorList>
    </citation>
    <scope>NUCLEOTIDE SEQUENCE [LARGE SCALE GENOMIC DNA]</scope>
    <source>
        <strain evidence="1">HaeL-2018</strain>
    </source>
</reference>
<dbReference type="AlphaFoldDB" id="A0A9J6GC92"/>
<dbReference type="VEuPathDB" id="VectorBase:HLOH_045879"/>
<dbReference type="PANTHER" id="PTHR46601:SF1">
    <property type="entry name" value="ADF-H DOMAIN-CONTAINING PROTEIN"/>
    <property type="match status" value="1"/>
</dbReference>
<protein>
    <submittedName>
        <fullName evidence="1">Uncharacterized protein</fullName>
    </submittedName>
</protein>
<dbReference type="OrthoDB" id="6777617at2759"/>
<proteinExistence type="predicted"/>
<evidence type="ECO:0000313" key="2">
    <source>
        <dbReference type="Proteomes" id="UP000821853"/>
    </source>
</evidence>
<dbReference type="Proteomes" id="UP000821853">
    <property type="component" value="Chromosome 4"/>
</dbReference>
<sequence length="250" mass="28892">MNYLMNEVKRKFNDENNREKRIQFLTLAPHSWSGEKILTFFGASEREVREAVKVKADESILGTRPKRQGRVMSEATKSSIIQFFEDDSISYCRPGRKDVLNGRQKRLLLINLKEMHHEWKRTYNLKCGFSTFASLRPAHCVLAGPSGTHTVCVCMENQNFRLILRASGLSHTPEELLRTMVCDLDSEKCIFRRCGDCPGTTPAETLLRSLDVFRSEHSEVRVQQWIAGIRCTLQCFVMHNTNFLKQFRPC</sequence>
<organism evidence="1 2">
    <name type="scientific">Haemaphysalis longicornis</name>
    <name type="common">Bush tick</name>
    <dbReference type="NCBI Taxonomy" id="44386"/>
    <lineage>
        <taxon>Eukaryota</taxon>
        <taxon>Metazoa</taxon>
        <taxon>Ecdysozoa</taxon>
        <taxon>Arthropoda</taxon>
        <taxon>Chelicerata</taxon>
        <taxon>Arachnida</taxon>
        <taxon>Acari</taxon>
        <taxon>Parasitiformes</taxon>
        <taxon>Ixodida</taxon>
        <taxon>Ixodoidea</taxon>
        <taxon>Ixodidae</taxon>
        <taxon>Haemaphysalinae</taxon>
        <taxon>Haemaphysalis</taxon>
    </lineage>
</organism>
<dbReference type="PANTHER" id="PTHR46601">
    <property type="entry name" value="ULP_PROTEASE DOMAIN-CONTAINING PROTEIN"/>
    <property type="match status" value="1"/>
</dbReference>